<sequence>MGGEVKFSTTAAASGSLVFDTLSSGSLTTTISGTLYEDASNTILDTADLGTAANNASLSFTSFGNSLTIAAGQTKRIRVEADLSSFNDPVNSTTGLGADYFQLILRDQADVIKWVDSAGADAIGDATNVAGYLKTLPATGPYLTAQ</sequence>
<evidence type="ECO:0000313" key="1">
    <source>
        <dbReference type="EMBL" id="OGI90955.1"/>
    </source>
</evidence>
<dbReference type="EMBL" id="MFUW01000004">
    <property type="protein sequence ID" value="OGI90955.1"/>
    <property type="molecule type" value="Genomic_DNA"/>
</dbReference>
<evidence type="ECO:0000313" key="2">
    <source>
        <dbReference type="Proteomes" id="UP000176814"/>
    </source>
</evidence>
<comment type="caution">
    <text evidence="1">The sequence shown here is derived from an EMBL/GenBank/DDBJ whole genome shotgun (WGS) entry which is preliminary data.</text>
</comment>
<dbReference type="Proteomes" id="UP000176814">
    <property type="component" value="Unassembled WGS sequence"/>
</dbReference>
<reference evidence="1 2" key="1">
    <citation type="journal article" date="2016" name="Nat. Commun.">
        <title>Thousands of microbial genomes shed light on interconnected biogeochemical processes in an aquifer system.</title>
        <authorList>
            <person name="Anantharaman K."/>
            <person name="Brown C.T."/>
            <person name="Hug L.A."/>
            <person name="Sharon I."/>
            <person name="Castelle C.J."/>
            <person name="Probst A.J."/>
            <person name="Thomas B.C."/>
            <person name="Singh A."/>
            <person name="Wilkins M.J."/>
            <person name="Karaoz U."/>
            <person name="Brodie E.L."/>
            <person name="Williams K.H."/>
            <person name="Hubbard S.S."/>
            <person name="Banfield J.F."/>
        </authorList>
    </citation>
    <scope>NUCLEOTIDE SEQUENCE [LARGE SCALE GENOMIC DNA]</scope>
</reference>
<proteinExistence type="predicted"/>
<gene>
    <name evidence="1" type="ORF">A2911_01290</name>
</gene>
<dbReference type="AlphaFoldDB" id="A0A1F6XAA7"/>
<protein>
    <submittedName>
        <fullName evidence="1">Uncharacterized protein</fullName>
    </submittedName>
</protein>
<name>A0A1F6XAA7_9BACT</name>
<organism evidence="1 2">
    <name type="scientific">Candidatus Nomurabacteria bacterium RIFCSPLOWO2_01_FULL_40_15</name>
    <dbReference type="NCBI Taxonomy" id="1801772"/>
    <lineage>
        <taxon>Bacteria</taxon>
        <taxon>Candidatus Nomuraibacteriota</taxon>
    </lineage>
</organism>
<accession>A0A1F6XAA7</accession>